<dbReference type="Proteomes" id="UP000019484">
    <property type="component" value="Unassembled WGS sequence"/>
</dbReference>
<proteinExistence type="predicted"/>
<dbReference type="OrthoDB" id="5421041at2759"/>
<name>W9YW24_9EURO</name>
<reference evidence="2 3" key="1">
    <citation type="submission" date="2013-03" db="EMBL/GenBank/DDBJ databases">
        <title>The Genome Sequence of Capronia coronata CBS 617.96.</title>
        <authorList>
            <consortium name="The Broad Institute Genomics Platform"/>
            <person name="Cuomo C."/>
            <person name="de Hoog S."/>
            <person name="Gorbushina A."/>
            <person name="Walker B."/>
            <person name="Young S.K."/>
            <person name="Zeng Q."/>
            <person name="Gargeya S."/>
            <person name="Fitzgerald M."/>
            <person name="Haas B."/>
            <person name="Abouelleil A."/>
            <person name="Allen A.W."/>
            <person name="Alvarado L."/>
            <person name="Arachchi H.M."/>
            <person name="Berlin A.M."/>
            <person name="Chapman S.B."/>
            <person name="Gainer-Dewar J."/>
            <person name="Goldberg J."/>
            <person name="Griggs A."/>
            <person name="Gujja S."/>
            <person name="Hansen M."/>
            <person name="Howarth C."/>
            <person name="Imamovic A."/>
            <person name="Ireland A."/>
            <person name="Larimer J."/>
            <person name="McCowan C."/>
            <person name="Murphy C."/>
            <person name="Pearson M."/>
            <person name="Poon T.W."/>
            <person name="Priest M."/>
            <person name="Roberts A."/>
            <person name="Saif S."/>
            <person name="Shea T."/>
            <person name="Sisk P."/>
            <person name="Sykes S."/>
            <person name="Wortman J."/>
            <person name="Nusbaum C."/>
            <person name="Birren B."/>
        </authorList>
    </citation>
    <scope>NUCLEOTIDE SEQUENCE [LARGE SCALE GENOMIC DNA]</scope>
    <source>
        <strain evidence="2 3">CBS 617.96</strain>
    </source>
</reference>
<comment type="caution">
    <text evidence="2">The sequence shown here is derived from an EMBL/GenBank/DDBJ whole genome shotgun (WGS) entry which is preliminary data.</text>
</comment>
<dbReference type="eggNOG" id="ENOG502RPBV">
    <property type="taxonomic scope" value="Eukaryota"/>
</dbReference>
<feature type="compositionally biased region" description="Polar residues" evidence="1">
    <location>
        <begin position="1"/>
        <end position="11"/>
    </location>
</feature>
<feature type="region of interest" description="Disordered" evidence="1">
    <location>
        <begin position="1"/>
        <end position="33"/>
    </location>
</feature>
<dbReference type="EMBL" id="AMWN01000002">
    <property type="protein sequence ID" value="EXJ93850.1"/>
    <property type="molecule type" value="Genomic_DNA"/>
</dbReference>
<dbReference type="AlphaFoldDB" id="W9YW24"/>
<evidence type="ECO:0000313" key="3">
    <source>
        <dbReference type="Proteomes" id="UP000019484"/>
    </source>
</evidence>
<dbReference type="RefSeq" id="XP_007721344.1">
    <property type="nucleotide sequence ID" value="XM_007723154.1"/>
</dbReference>
<dbReference type="GeneID" id="19157143"/>
<organism evidence="2 3">
    <name type="scientific">Capronia coronata CBS 617.96</name>
    <dbReference type="NCBI Taxonomy" id="1182541"/>
    <lineage>
        <taxon>Eukaryota</taxon>
        <taxon>Fungi</taxon>
        <taxon>Dikarya</taxon>
        <taxon>Ascomycota</taxon>
        <taxon>Pezizomycotina</taxon>
        <taxon>Eurotiomycetes</taxon>
        <taxon>Chaetothyriomycetidae</taxon>
        <taxon>Chaetothyriales</taxon>
        <taxon>Herpotrichiellaceae</taxon>
        <taxon>Capronia</taxon>
    </lineage>
</organism>
<gene>
    <name evidence="2" type="ORF">A1O1_02243</name>
</gene>
<evidence type="ECO:0000313" key="2">
    <source>
        <dbReference type="EMBL" id="EXJ93850.1"/>
    </source>
</evidence>
<protein>
    <submittedName>
        <fullName evidence="2">Uncharacterized protein</fullName>
    </submittedName>
</protein>
<dbReference type="HOGENOM" id="CLU_518769_0_0_1"/>
<evidence type="ECO:0000256" key="1">
    <source>
        <dbReference type="SAM" id="MobiDB-lite"/>
    </source>
</evidence>
<feature type="region of interest" description="Disordered" evidence="1">
    <location>
        <begin position="479"/>
        <end position="499"/>
    </location>
</feature>
<feature type="compositionally biased region" description="Low complexity" evidence="1">
    <location>
        <begin position="12"/>
        <end position="29"/>
    </location>
</feature>
<accession>W9YW24</accession>
<keyword evidence="3" id="KW-1185">Reference proteome</keyword>
<sequence length="531" mass="60195">MALESTVSATPSATSNSGIVSTSSSTTVSKHQDVNVNHKHGDFRMQVLLKYIKRASDYAAEHVDIDKVIREHDEVVRKDGIRKQRLRERDEQIKQLETIHNKSLDEHEQRHEKWCRERDDLMEKARREKEVILNDHVSELAQVQAELGHWKSQSASLAKEVQTGKREIQLTEAKLNLTTQKLDQWEQYTSHTKPLNQVEARSKIDEFFKTFCYTIPAHFSEDLQPDVLTMHEAWTSGIKRLQIEDVPFQVTHANTELAKKLRVALAMHTVSDELTKRVFQPWFIPDPTGFGCGSRFQETMRSHFVAEPKKGQLVRALWSSTQSRSEVAEVIQQRSLAAREAVIGKLSFMFNDNGAVDLRNILANIFSEAAKVWEELQYCDDDVQIVTCDDANASDLTWFYLEDFGLPREHSDKRRLLLFPGFYLPDHQSMLYEGYALFTDQELVIEAMKEARRLSQASRAGARPSRTLGGLSRATKRFSLSSGMPLSPPVSPTSTSQKLRSVDINDVDTAATPRGLGLKIGGVASQNGSEV</sequence>